<dbReference type="PANTHER" id="PTHR43434:SF23">
    <property type="entry name" value="PHOSPHOGLYCOLATE PHOSPHATASE"/>
    <property type="match status" value="1"/>
</dbReference>
<evidence type="ECO:0000313" key="5">
    <source>
        <dbReference type="EMBL" id="RFA36917.1"/>
    </source>
</evidence>
<evidence type="ECO:0000256" key="3">
    <source>
        <dbReference type="ARBA" id="ARBA00022842"/>
    </source>
</evidence>
<dbReference type="GO" id="GO:0005829">
    <property type="term" value="C:cytosol"/>
    <property type="evidence" value="ECO:0007669"/>
    <property type="project" value="TreeGrafter"/>
</dbReference>
<dbReference type="InterPro" id="IPR023198">
    <property type="entry name" value="PGP-like_dom2"/>
</dbReference>
<dbReference type="SFLD" id="SFLDG01129">
    <property type="entry name" value="C1.5:_HAD__Beta-PGM__Phosphata"/>
    <property type="match status" value="1"/>
</dbReference>
<dbReference type="SUPFAM" id="SSF56784">
    <property type="entry name" value="HAD-like"/>
    <property type="match status" value="1"/>
</dbReference>
<dbReference type="Gene3D" id="1.10.150.240">
    <property type="entry name" value="Putative phosphatase, domain 2"/>
    <property type="match status" value="1"/>
</dbReference>
<evidence type="ECO:0000256" key="1">
    <source>
        <dbReference type="ARBA" id="ARBA00022723"/>
    </source>
</evidence>
<comment type="caution">
    <text evidence="5">The sequence shown here is derived from an EMBL/GenBank/DDBJ whole genome shotgun (WGS) entry which is preliminary data.</text>
</comment>
<evidence type="ECO:0000256" key="4">
    <source>
        <dbReference type="ARBA" id="ARBA00023277"/>
    </source>
</evidence>
<dbReference type="EMBL" id="NFZW01000008">
    <property type="protein sequence ID" value="RFA36917.1"/>
    <property type="molecule type" value="Genomic_DNA"/>
</dbReference>
<dbReference type="AlphaFoldDB" id="A0A3E0WYD7"/>
<keyword evidence="3" id="KW-0460">Magnesium</keyword>
<protein>
    <submittedName>
        <fullName evidence="5">Phosphoglycolate phosphatase</fullName>
    </submittedName>
</protein>
<dbReference type="GO" id="GO:0008967">
    <property type="term" value="F:phosphoglycolate phosphatase activity"/>
    <property type="evidence" value="ECO:0007669"/>
    <property type="project" value="TreeGrafter"/>
</dbReference>
<name>A0A3E0WYD7_9GAMM</name>
<keyword evidence="6" id="KW-1185">Reference proteome</keyword>
<dbReference type="GO" id="GO:0046872">
    <property type="term" value="F:metal ion binding"/>
    <property type="evidence" value="ECO:0007669"/>
    <property type="project" value="UniProtKB-KW"/>
</dbReference>
<dbReference type="InterPro" id="IPR023214">
    <property type="entry name" value="HAD_sf"/>
</dbReference>
<dbReference type="GO" id="GO:0006281">
    <property type="term" value="P:DNA repair"/>
    <property type="evidence" value="ECO:0007669"/>
    <property type="project" value="TreeGrafter"/>
</dbReference>
<reference evidence="6" key="1">
    <citation type="submission" date="2017-05" db="EMBL/GenBank/DDBJ databases">
        <authorList>
            <person name="Sharma S."/>
            <person name="Sidhu C."/>
            <person name="Pinnaka A.K."/>
        </authorList>
    </citation>
    <scope>NUCLEOTIDE SEQUENCE [LARGE SCALE GENOMIC DNA]</scope>
    <source>
        <strain evidence="6">AK93</strain>
    </source>
</reference>
<dbReference type="Proteomes" id="UP000256763">
    <property type="component" value="Unassembled WGS sequence"/>
</dbReference>
<evidence type="ECO:0000313" key="6">
    <source>
        <dbReference type="Proteomes" id="UP000256763"/>
    </source>
</evidence>
<dbReference type="Gene3D" id="3.40.50.1000">
    <property type="entry name" value="HAD superfamily/HAD-like"/>
    <property type="match status" value="1"/>
</dbReference>
<dbReference type="PANTHER" id="PTHR43434">
    <property type="entry name" value="PHOSPHOGLYCOLATE PHOSPHATASE"/>
    <property type="match status" value="1"/>
</dbReference>
<proteinExistence type="predicted"/>
<dbReference type="InterPro" id="IPR006439">
    <property type="entry name" value="HAD-SF_hydro_IA"/>
</dbReference>
<sequence>MPLPPQARAVLLDLDGTLLDTAPDLIGALNTLRGEHGKTPLPEGHLQPVVSHGSAAMVQRGFDLAPDTAGFEALRQRFLALYRARVSQATRAFPGMDELIDLLDERGIPWGVVTNKPGWLTEPLLADLGYAPRAACIVSGDTLAARKPDPGPILLACKRLALAPCDCVLVGDAERDIEAGRRAGALTLAALFGYICGEDHVRRWGADGIISHPEEILRWLDPELLGQIPRQPEWAATGS</sequence>
<gene>
    <name evidence="5" type="ORF">CAL65_10435</name>
</gene>
<organism evidence="5 6">
    <name type="scientific">Alkalilimnicola ehrlichii</name>
    <dbReference type="NCBI Taxonomy" id="351052"/>
    <lineage>
        <taxon>Bacteria</taxon>
        <taxon>Pseudomonadati</taxon>
        <taxon>Pseudomonadota</taxon>
        <taxon>Gammaproteobacteria</taxon>
        <taxon>Chromatiales</taxon>
        <taxon>Ectothiorhodospiraceae</taxon>
        <taxon>Alkalilimnicola</taxon>
    </lineage>
</organism>
<dbReference type="OrthoDB" id="9776368at2"/>
<dbReference type="NCBIfam" id="TIGR01509">
    <property type="entry name" value="HAD-SF-IA-v3"/>
    <property type="match status" value="1"/>
</dbReference>
<dbReference type="RefSeq" id="WP_116302887.1">
    <property type="nucleotide sequence ID" value="NZ_NFZV01000015.1"/>
</dbReference>
<dbReference type="InterPro" id="IPR036412">
    <property type="entry name" value="HAD-like_sf"/>
</dbReference>
<accession>A0A3E0WYD7</accession>
<keyword evidence="2" id="KW-0378">Hydrolase</keyword>
<keyword evidence="1" id="KW-0479">Metal-binding</keyword>
<keyword evidence="4" id="KW-0119">Carbohydrate metabolism</keyword>
<dbReference type="NCBIfam" id="TIGR01549">
    <property type="entry name" value="HAD-SF-IA-v1"/>
    <property type="match status" value="1"/>
</dbReference>
<dbReference type="Pfam" id="PF13419">
    <property type="entry name" value="HAD_2"/>
    <property type="match status" value="1"/>
</dbReference>
<dbReference type="InterPro" id="IPR050155">
    <property type="entry name" value="HAD-like_hydrolase_sf"/>
</dbReference>
<dbReference type="InterPro" id="IPR041492">
    <property type="entry name" value="HAD_2"/>
</dbReference>
<dbReference type="SFLD" id="SFLDS00003">
    <property type="entry name" value="Haloacid_Dehalogenase"/>
    <property type="match status" value="1"/>
</dbReference>
<evidence type="ECO:0000256" key="2">
    <source>
        <dbReference type="ARBA" id="ARBA00022801"/>
    </source>
</evidence>